<dbReference type="VEuPathDB" id="FungiDB:ASPFODRAFT_525456"/>
<evidence type="ECO:0000313" key="2">
    <source>
        <dbReference type="EMBL" id="OJZ87992.1"/>
    </source>
</evidence>
<dbReference type="Proteomes" id="UP000184063">
    <property type="component" value="Unassembled WGS sequence"/>
</dbReference>
<dbReference type="EMBL" id="KV878239">
    <property type="protein sequence ID" value="OJZ87992.1"/>
    <property type="molecule type" value="Genomic_DNA"/>
</dbReference>
<protein>
    <submittedName>
        <fullName evidence="2">Uncharacterized protein</fullName>
    </submittedName>
</protein>
<feature type="region of interest" description="Disordered" evidence="1">
    <location>
        <begin position="1"/>
        <end position="54"/>
    </location>
</feature>
<evidence type="ECO:0000256" key="1">
    <source>
        <dbReference type="SAM" id="MobiDB-lite"/>
    </source>
</evidence>
<evidence type="ECO:0000313" key="3">
    <source>
        <dbReference type="Proteomes" id="UP000184063"/>
    </source>
</evidence>
<gene>
    <name evidence="2" type="ORF">ASPFODRAFT_525456</name>
</gene>
<feature type="compositionally biased region" description="Basic and acidic residues" evidence="1">
    <location>
        <begin position="40"/>
        <end position="54"/>
    </location>
</feature>
<proteinExistence type="predicted"/>
<accession>A0A1M3TMW8</accession>
<dbReference type="AlphaFoldDB" id="A0A1M3TMW8"/>
<reference evidence="3" key="1">
    <citation type="journal article" date="2017" name="Genome Biol.">
        <title>Comparative genomics reveals high biological diversity and specific adaptations in the industrially and medically important fungal genus Aspergillus.</title>
        <authorList>
            <person name="de Vries R.P."/>
            <person name="Riley R."/>
            <person name="Wiebenga A."/>
            <person name="Aguilar-Osorio G."/>
            <person name="Amillis S."/>
            <person name="Uchima C.A."/>
            <person name="Anderluh G."/>
            <person name="Asadollahi M."/>
            <person name="Askin M."/>
            <person name="Barry K."/>
            <person name="Battaglia E."/>
            <person name="Bayram O."/>
            <person name="Benocci T."/>
            <person name="Braus-Stromeyer S.A."/>
            <person name="Caldana C."/>
            <person name="Canovas D."/>
            <person name="Cerqueira G.C."/>
            <person name="Chen F."/>
            <person name="Chen W."/>
            <person name="Choi C."/>
            <person name="Clum A."/>
            <person name="Dos Santos R.A."/>
            <person name="Damasio A.R."/>
            <person name="Diallinas G."/>
            <person name="Emri T."/>
            <person name="Fekete E."/>
            <person name="Flipphi M."/>
            <person name="Freyberg S."/>
            <person name="Gallo A."/>
            <person name="Gournas C."/>
            <person name="Habgood R."/>
            <person name="Hainaut M."/>
            <person name="Harispe M.L."/>
            <person name="Henrissat B."/>
            <person name="Hilden K.S."/>
            <person name="Hope R."/>
            <person name="Hossain A."/>
            <person name="Karabika E."/>
            <person name="Karaffa L."/>
            <person name="Karanyi Z."/>
            <person name="Krasevec N."/>
            <person name="Kuo A."/>
            <person name="Kusch H."/>
            <person name="LaButti K."/>
            <person name="Lagendijk E.L."/>
            <person name="Lapidus A."/>
            <person name="Levasseur A."/>
            <person name="Lindquist E."/>
            <person name="Lipzen A."/>
            <person name="Logrieco A.F."/>
            <person name="MacCabe A."/>
            <person name="Maekelae M.R."/>
            <person name="Malavazi I."/>
            <person name="Melin P."/>
            <person name="Meyer V."/>
            <person name="Mielnichuk N."/>
            <person name="Miskei M."/>
            <person name="Molnar A.P."/>
            <person name="Mule G."/>
            <person name="Ngan C.Y."/>
            <person name="Orejas M."/>
            <person name="Orosz E."/>
            <person name="Ouedraogo J.P."/>
            <person name="Overkamp K.M."/>
            <person name="Park H.-S."/>
            <person name="Perrone G."/>
            <person name="Piumi F."/>
            <person name="Punt P.J."/>
            <person name="Ram A.F."/>
            <person name="Ramon A."/>
            <person name="Rauscher S."/>
            <person name="Record E."/>
            <person name="Riano-Pachon D.M."/>
            <person name="Robert V."/>
            <person name="Roehrig J."/>
            <person name="Ruller R."/>
            <person name="Salamov A."/>
            <person name="Salih N.S."/>
            <person name="Samson R.A."/>
            <person name="Sandor E."/>
            <person name="Sanguinetti M."/>
            <person name="Schuetze T."/>
            <person name="Sepcic K."/>
            <person name="Shelest E."/>
            <person name="Sherlock G."/>
            <person name="Sophianopoulou V."/>
            <person name="Squina F.M."/>
            <person name="Sun H."/>
            <person name="Susca A."/>
            <person name="Todd R.B."/>
            <person name="Tsang A."/>
            <person name="Unkles S.E."/>
            <person name="van de Wiele N."/>
            <person name="van Rossen-Uffink D."/>
            <person name="Oliveira J.V."/>
            <person name="Vesth T.C."/>
            <person name="Visser J."/>
            <person name="Yu J.-H."/>
            <person name="Zhou M."/>
            <person name="Andersen M.R."/>
            <person name="Archer D.B."/>
            <person name="Baker S.E."/>
            <person name="Benoit I."/>
            <person name="Brakhage A.A."/>
            <person name="Braus G.H."/>
            <person name="Fischer R."/>
            <person name="Frisvad J.C."/>
            <person name="Goldman G.H."/>
            <person name="Houbraken J."/>
            <person name="Oakley B."/>
            <person name="Pocsi I."/>
            <person name="Scazzocchio C."/>
            <person name="Seiboth B."/>
            <person name="vanKuyk P.A."/>
            <person name="Wortman J."/>
            <person name="Dyer P.S."/>
            <person name="Grigoriev I.V."/>
        </authorList>
    </citation>
    <scope>NUCLEOTIDE SEQUENCE [LARGE SCALE GENOMIC DNA]</scope>
    <source>
        <strain evidence="3">CBS 106.47</strain>
    </source>
</reference>
<sequence length="183" mass="20064">MPGNQPGYPKPKLFPPRGCRRQNVGRADQVRRAAKRGRRPTKEEPSETRPIDLKRCSFLLSPKDQKAGPASLACPFTHPPSTSTFPPNLPSGVSGSPRALPSRLPLPTFSGWLEQPSFFLPSSLSLHACLHPIFRLLISQSSLHPASHRARLCDIPTGPDVEAAFLMATYVFQICAVFLFGLV</sequence>
<organism evidence="2 3">
    <name type="scientific">Aspergillus luchuensis (strain CBS 106.47)</name>
    <dbReference type="NCBI Taxonomy" id="1137211"/>
    <lineage>
        <taxon>Eukaryota</taxon>
        <taxon>Fungi</taxon>
        <taxon>Dikarya</taxon>
        <taxon>Ascomycota</taxon>
        <taxon>Pezizomycotina</taxon>
        <taxon>Eurotiomycetes</taxon>
        <taxon>Eurotiomycetidae</taxon>
        <taxon>Eurotiales</taxon>
        <taxon>Aspergillaceae</taxon>
        <taxon>Aspergillus</taxon>
        <taxon>Aspergillus subgen. Circumdati</taxon>
    </lineage>
</organism>
<name>A0A1M3TMW8_ASPLC</name>